<dbReference type="Gene3D" id="3.90.70.10">
    <property type="entry name" value="Cysteine proteinases"/>
    <property type="match status" value="1"/>
</dbReference>
<dbReference type="InterPro" id="IPR018200">
    <property type="entry name" value="USP_CS"/>
</dbReference>
<dbReference type="PANTHER" id="PTHR21646:SF95">
    <property type="entry name" value="UBIQUITIN CARBOXYL-TERMINAL HYDROLASE 4-RELATED"/>
    <property type="match status" value="1"/>
</dbReference>
<dbReference type="InterPro" id="IPR036873">
    <property type="entry name" value="Rhodanese-like_dom_sf"/>
</dbReference>
<evidence type="ECO:0000256" key="4">
    <source>
        <dbReference type="ARBA" id="ARBA00022670"/>
    </source>
</evidence>
<dbReference type="GO" id="GO:0004843">
    <property type="term" value="F:cysteine-type deubiquitinase activity"/>
    <property type="evidence" value="ECO:0007669"/>
    <property type="project" value="UniProtKB-EC"/>
</dbReference>
<keyword evidence="11" id="KW-1185">Reference proteome</keyword>
<accession>R4XEG9</accession>
<evidence type="ECO:0000256" key="7">
    <source>
        <dbReference type="ARBA" id="ARBA00022807"/>
    </source>
</evidence>
<evidence type="ECO:0000256" key="6">
    <source>
        <dbReference type="ARBA" id="ARBA00022801"/>
    </source>
</evidence>
<evidence type="ECO:0000256" key="1">
    <source>
        <dbReference type="ARBA" id="ARBA00000707"/>
    </source>
</evidence>
<evidence type="ECO:0000259" key="9">
    <source>
        <dbReference type="PROSITE" id="PS50235"/>
    </source>
</evidence>
<evidence type="ECO:0000256" key="8">
    <source>
        <dbReference type="SAM" id="MobiDB-lite"/>
    </source>
</evidence>
<dbReference type="PROSITE" id="PS00972">
    <property type="entry name" value="USP_1"/>
    <property type="match status" value="1"/>
</dbReference>
<dbReference type="EC" id="3.4.19.12" evidence="3"/>
<comment type="catalytic activity">
    <reaction evidence="1">
        <text>Thiol-dependent hydrolysis of ester, thioester, amide, peptide and isopeptide bonds formed by the C-terminal Gly of ubiquitin (a 76-residue protein attached to proteins as an intracellular targeting signal).</text>
        <dbReference type="EC" id="3.4.19.12"/>
    </reaction>
</comment>
<sequence length="837" mass="94388">MNGKSFKSFEAVQASCIVNEDINDYGIDSWLKSAKTLYKRAQVAQENNDLIDAYIYYTKTYEICYSGRSKDVESAWMKAHSIGIPSHRYYNTWKKDVEAQQAVKEYRSFRSIELEELIRLQRKVKSYFAARRLSSAPAPRESLSSSLGFKEPPVNVQSDPVAIRLAELSIAKPNDLQKSHPQPLTRPTGARPLFPKSITIDPLRLQSYLRDFPGLNVLFLDIRPRQEFELSRIASDKVVNIDPIVCRPNINSQDLEDSFTVGPPEELAMFEKRHEFDLLVYYDQNSKSQISSEASKNNHHPDALRNLHSALWERMGWKKPLARSPVLLVGGLESWMVCGGAMKDSTPASPPVQVNGSVILRQSHDIELQTDQKKKNRGTSVLGSPGSPYPRSVQEYIFSDLASKRQSMAKVAPVNSINNPSHATSITPSPAINRTQPQVQLNLKKESGPYLETGQLPDRPRRSGAAPVYTRQPSVGSQSSRLGQTTIGKTGLKNLGNSCFMNAVLQCLSACFPLARYFTSGQWRTDVNTDNPLGYHGNVAKEFARVLRELSSDDNSVIAPVELRNELGKTRPEFASNEQQDAQELLNFLLDAIHEDLNSHATRPRLRELTEQEEFYRETLADSFVSDTEWKRHSHRNMSIIVKLFQGQLQSRLQCLTCGQTSTTYNAFSTLSLPIPAKQGVVTLKDCVNEFVKTEDMKGDDAWFCPKCQAQREASKKLSISKLPDVLIIHFKRFQSKGPWRDKLNTNIVFPLSGLDMTDYIGQSLQASATVKSMYDVFGIVYHRGSMEGGHYTAMINPDTQRSNDWTLFDDSRVAPNNEIDNRASYLLFYAKRPAMM</sequence>
<dbReference type="InterPro" id="IPR028889">
    <property type="entry name" value="USP"/>
</dbReference>
<dbReference type="Pfam" id="PF00443">
    <property type="entry name" value="UCH"/>
    <property type="match status" value="1"/>
</dbReference>
<dbReference type="OrthoDB" id="292964at2759"/>
<proteinExistence type="inferred from homology"/>
<dbReference type="AlphaFoldDB" id="R4XEG9"/>
<evidence type="ECO:0000256" key="3">
    <source>
        <dbReference type="ARBA" id="ARBA00012759"/>
    </source>
</evidence>
<evidence type="ECO:0000256" key="5">
    <source>
        <dbReference type="ARBA" id="ARBA00022786"/>
    </source>
</evidence>
<reference evidence="10 11" key="1">
    <citation type="journal article" date="2013" name="MBio">
        <title>Genome sequencing of the plant pathogen Taphrina deformans, the causal agent of peach leaf curl.</title>
        <authorList>
            <person name="Cisse O.H."/>
            <person name="Almeida J.M.G.C.F."/>
            <person name="Fonseca A."/>
            <person name="Kumar A.A."/>
            <person name="Salojaervi J."/>
            <person name="Overmyer K."/>
            <person name="Hauser P.M."/>
            <person name="Pagni M."/>
        </authorList>
    </citation>
    <scope>NUCLEOTIDE SEQUENCE [LARGE SCALE GENOMIC DNA]</scope>
    <source>
        <strain evidence="11">PYCC 5710 / ATCC 11124 / CBS 356.35 / IMI 108563 / JCM 9778 / NBRC 8474</strain>
    </source>
</reference>
<comment type="similarity">
    <text evidence="2">Belongs to the peptidase C19 family.</text>
</comment>
<dbReference type="GO" id="GO:0016579">
    <property type="term" value="P:protein deubiquitination"/>
    <property type="evidence" value="ECO:0007669"/>
    <property type="project" value="InterPro"/>
</dbReference>
<keyword evidence="7" id="KW-0788">Thiol protease</keyword>
<dbReference type="SUPFAM" id="SSF52821">
    <property type="entry name" value="Rhodanese/Cell cycle control phosphatase"/>
    <property type="match status" value="1"/>
</dbReference>
<dbReference type="InterPro" id="IPR050185">
    <property type="entry name" value="Ub_carboxyl-term_hydrolase"/>
</dbReference>
<dbReference type="STRING" id="1097556.R4XEG9"/>
<dbReference type="InterPro" id="IPR001394">
    <property type="entry name" value="Peptidase_C19_UCH"/>
</dbReference>
<protein>
    <recommendedName>
        <fullName evidence="3">ubiquitinyl hydrolase 1</fullName>
        <ecNumber evidence="3">3.4.19.12</ecNumber>
    </recommendedName>
</protein>
<dbReference type="VEuPathDB" id="FungiDB:TAPDE_002990"/>
<dbReference type="Gene3D" id="1.20.58.80">
    <property type="entry name" value="Phosphotransferase system, lactose/cellobiose-type IIA subunit"/>
    <property type="match status" value="1"/>
</dbReference>
<keyword evidence="6 10" id="KW-0378">Hydrolase</keyword>
<dbReference type="CDD" id="cd02674">
    <property type="entry name" value="Peptidase_C19R"/>
    <property type="match status" value="1"/>
</dbReference>
<comment type="caution">
    <text evidence="10">The sequence shown here is derived from an EMBL/GenBank/DDBJ whole genome shotgun (WGS) entry which is preliminary data.</text>
</comment>
<evidence type="ECO:0000313" key="10">
    <source>
        <dbReference type="EMBL" id="CCG82871.1"/>
    </source>
</evidence>
<dbReference type="PANTHER" id="PTHR21646">
    <property type="entry name" value="UBIQUITIN CARBOXYL-TERMINAL HYDROLASE"/>
    <property type="match status" value="1"/>
</dbReference>
<dbReference type="PROSITE" id="PS50235">
    <property type="entry name" value="USP_3"/>
    <property type="match status" value="1"/>
</dbReference>
<dbReference type="EMBL" id="CAHR02000107">
    <property type="protein sequence ID" value="CCG82871.1"/>
    <property type="molecule type" value="Genomic_DNA"/>
</dbReference>
<feature type="compositionally biased region" description="Polar residues" evidence="8">
    <location>
        <begin position="415"/>
        <end position="433"/>
    </location>
</feature>
<organism evidence="10 11">
    <name type="scientific">Taphrina deformans (strain PYCC 5710 / ATCC 11124 / CBS 356.35 / IMI 108563 / JCM 9778 / NBRC 8474)</name>
    <name type="common">Peach leaf curl fungus</name>
    <name type="synonym">Lalaria deformans</name>
    <dbReference type="NCBI Taxonomy" id="1097556"/>
    <lineage>
        <taxon>Eukaryota</taxon>
        <taxon>Fungi</taxon>
        <taxon>Dikarya</taxon>
        <taxon>Ascomycota</taxon>
        <taxon>Taphrinomycotina</taxon>
        <taxon>Taphrinomycetes</taxon>
        <taxon>Taphrinales</taxon>
        <taxon>Taphrinaceae</taxon>
        <taxon>Taphrina</taxon>
    </lineage>
</organism>
<gene>
    <name evidence="10" type="ORF">TAPDE_002990</name>
</gene>
<evidence type="ECO:0000313" key="11">
    <source>
        <dbReference type="Proteomes" id="UP000013776"/>
    </source>
</evidence>
<feature type="region of interest" description="Disordered" evidence="8">
    <location>
        <begin position="369"/>
        <end position="388"/>
    </location>
</feature>
<dbReference type="eggNOG" id="KOG1868">
    <property type="taxonomic scope" value="Eukaryota"/>
</dbReference>
<feature type="domain" description="USP" evidence="9">
    <location>
        <begin position="490"/>
        <end position="833"/>
    </location>
</feature>
<keyword evidence="4" id="KW-0645">Protease</keyword>
<evidence type="ECO:0000256" key="2">
    <source>
        <dbReference type="ARBA" id="ARBA00009085"/>
    </source>
</evidence>
<feature type="region of interest" description="Disordered" evidence="8">
    <location>
        <begin position="414"/>
        <end position="433"/>
    </location>
</feature>
<dbReference type="InterPro" id="IPR038765">
    <property type="entry name" value="Papain-like_cys_pep_sf"/>
</dbReference>
<dbReference type="Gene3D" id="3.40.250.10">
    <property type="entry name" value="Rhodanese-like domain"/>
    <property type="match status" value="1"/>
</dbReference>
<dbReference type="SUPFAM" id="SSF54001">
    <property type="entry name" value="Cysteine proteinases"/>
    <property type="match status" value="1"/>
</dbReference>
<keyword evidence="5" id="KW-0833">Ubl conjugation pathway</keyword>
<dbReference type="GO" id="GO:0006508">
    <property type="term" value="P:proteolysis"/>
    <property type="evidence" value="ECO:0007669"/>
    <property type="project" value="UniProtKB-KW"/>
</dbReference>
<name>R4XEG9_TAPDE</name>
<feature type="region of interest" description="Disordered" evidence="8">
    <location>
        <begin position="445"/>
        <end position="484"/>
    </location>
</feature>
<feature type="compositionally biased region" description="Polar residues" evidence="8">
    <location>
        <begin position="471"/>
        <end position="484"/>
    </location>
</feature>
<dbReference type="Proteomes" id="UP000013776">
    <property type="component" value="Unassembled WGS sequence"/>
</dbReference>